<protein>
    <submittedName>
        <fullName evidence="1">Uncharacterized protein</fullName>
    </submittedName>
</protein>
<comment type="caution">
    <text evidence="1">The sequence shown here is derived from an EMBL/GenBank/DDBJ whole genome shotgun (WGS) entry which is preliminary data.</text>
</comment>
<sequence length="175" mass="19626">MNDLHRALRKEWDAKIRAAGGGECAERVCIMPTRRIEPNSDWHLAHDHTKGPDDYLGPAHAECNVNEALERGHVWPTAPTKEEMLERVYNPKRMVAQADGTWKSMHTRYEVRSREGELLGIFPTPITDNFEAVRALIEKHPGAEVRSTVGVDNPCSEHPAYEADNCPTCGTAASW</sequence>
<dbReference type="Proteomes" id="UP000660668">
    <property type="component" value="Unassembled WGS sequence"/>
</dbReference>
<organism evidence="1 2">
    <name type="scientific">Nocardioides agariphilus</name>
    <dbReference type="NCBI Taxonomy" id="433664"/>
    <lineage>
        <taxon>Bacteria</taxon>
        <taxon>Bacillati</taxon>
        <taxon>Actinomycetota</taxon>
        <taxon>Actinomycetes</taxon>
        <taxon>Propionibacteriales</taxon>
        <taxon>Nocardioidaceae</taxon>
        <taxon>Nocardioides</taxon>
    </lineage>
</organism>
<accession>A0A930YKH8</accession>
<keyword evidence="2" id="KW-1185">Reference proteome</keyword>
<evidence type="ECO:0000313" key="2">
    <source>
        <dbReference type="Proteomes" id="UP000660668"/>
    </source>
</evidence>
<dbReference type="AlphaFoldDB" id="A0A930YKH8"/>
<proteinExistence type="predicted"/>
<name>A0A930YKH8_9ACTN</name>
<gene>
    <name evidence="1" type="ORF">ISU10_21085</name>
</gene>
<evidence type="ECO:0000313" key="1">
    <source>
        <dbReference type="EMBL" id="MBF4770278.1"/>
    </source>
</evidence>
<dbReference type="RefSeq" id="WP_194698424.1">
    <property type="nucleotide sequence ID" value="NZ_JADKPO010000044.1"/>
</dbReference>
<reference evidence="1" key="1">
    <citation type="submission" date="2020-11" db="EMBL/GenBank/DDBJ databases">
        <title>Nocardioides cynanchi sp. nov., isolated from soil of rhizosphere of Cynanchum wilfordii.</title>
        <authorList>
            <person name="Lee J.-S."/>
            <person name="Suh M.K."/>
            <person name="Kim J.-S."/>
        </authorList>
    </citation>
    <scope>NUCLEOTIDE SEQUENCE</scope>
    <source>
        <strain evidence="1">KCTC 19276</strain>
    </source>
</reference>
<dbReference type="EMBL" id="JADKPO010000044">
    <property type="protein sequence ID" value="MBF4770278.1"/>
    <property type="molecule type" value="Genomic_DNA"/>
</dbReference>